<name>I4C9H4_DESTA</name>
<dbReference type="Proteomes" id="UP000006055">
    <property type="component" value="Chromosome"/>
</dbReference>
<dbReference type="RefSeq" id="WP_014811346.1">
    <property type="nucleotide sequence ID" value="NC_018025.1"/>
</dbReference>
<accession>I4C9H4</accession>
<dbReference type="HOGENOM" id="CLU_1774419_0_0_7"/>
<dbReference type="OrthoDB" id="7792758at2"/>
<organism evidence="1 2">
    <name type="scientific">Desulfomonile tiedjei (strain ATCC 49306 / DSM 6799 / DCB-1)</name>
    <dbReference type="NCBI Taxonomy" id="706587"/>
    <lineage>
        <taxon>Bacteria</taxon>
        <taxon>Pseudomonadati</taxon>
        <taxon>Thermodesulfobacteriota</taxon>
        <taxon>Desulfomonilia</taxon>
        <taxon>Desulfomonilales</taxon>
        <taxon>Desulfomonilaceae</taxon>
        <taxon>Desulfomonile</taxon>
    </lineage>
</organism>
<sequence>MVEATVKGQHATAAPSIIGDWIIIQTNGIGSKEKASSVVAVHQKDPKRMTTIFPFGELKSGEMSFAPPKPQTDPENSMVYSADVGMGKVAGITIDQTTGEILAQSDFFEPLTPNSLTTPGFGGRVYFPTEKGFIVLQVRQKAKLQQ</sequence>
<protein>
    <submittedName>
        <fullName evidence="1">Uncharacterized protein</fullName>
    </submittedName>
</protein>
<evidence type="ECO:0000313" key="1">
    <source>
        <dbReference type="EMBL" id="AFM26215.1"/>
    </source>
</evidence>
<gene>
    <name evidence="1" type="ordered locus">Desti_3566</name>
</gene>
<reference evidence="2" key="1">
    <citation type="submission" date="2012-06" db="EMBL/GenBank/DDBJ databases">
        <title>Complete sequence of chromosome of Desulfomonile tiedjei DSM 6799.</title>
        <authorList>
            <person name="Lucas S."/>
            <person name="Copeland A."/>
            <person name="Lapidus A."/>
            <person name="Glavina del Rio T."/>
            <person name="Dalin E."/>
            <person name="Tice H."/>
            <person name="Bruce D."/>
            <person name="Goodwin L."/>
            <person name="Pitluck S."/>
            <person name="Peters L."/>
            <person name="Ovchinnikova G."/>
            <person name="Zeytun A."/>
            <person name="Lu M."/>
            <person name="Kyrpides N."/>
            <person name="Mavromatis K."/>
            <person name="Ivanova N."/>
            <person name="Brettin T."/>
            <person name="Detter J.C."/>
            <person name="Han C."/>
            <person name="Larimer F."/>
            <person name="Land M."/>
            <person name="Hauser L."/>
            <person name="Markowitz V."/>
            <person name="Cheng J.-F."/>
            <person name="Hugenholtz P."/>
            <person name="Woyke T."/>
            <person name="Wu D."/>
            <person name="Spring S."/>
            <person name="Schroeder M."/>
            <person name="Brambilla E."/>
            <person name="Klenk H.-P."/>
            <person name="Eisen J.A."/>
        </authorList>
    </citation>
    <scope>NUCLEOTIDE SEQUENCE [LARGE SCALE GENOMIC DNA]</scope>
    <source>
        <strain evidence="2">ATCC 49306 / DSM 6799 / DCB-1</strain>
    </source>
</reference>
<dbReference type="AlphaFoldDB" id="I4C9H4"/>
<keyword evidence="2" id="KW-1185">Reference proteome</keyword>
<dbReference type="EMBL" id="CP003360">
    <property type="protein sequence ID" value="AFM26215.1"/>
    <property type="molecule type" value="Genomic_DNA"/>
</dbReference>
<proteinExistence type="predicted"/>
<dbReference type="KEGG" id="dti:Desti_3566"/>
<evidence type="ECO:0000313" key="2">
    <source>
        <dbReference type="Proteomes" id="UP000006055"/>
    </source>
</evidence>